<dbReference type="OrthoDB" id="536948at2759"/>
<feature type="region of interest" description="Disordered" evidence="1">
    <location>
        <begin position="915"/>
        <end position="935"/>
    </location>
</feature>
<keyword evidence="2" id="KW-0812">Transmembrane</keyword>
<dbReference type="AlphaFoldDB" id="A0A183IN37"/>
<dbReference type="Gene3D" id="3.10.100.10">
    <property type="entry name" value="Mannose-Binding Protein A, subunit A"/>
    <property type="match status" value="1"/>
</dbReference>
<dbReference type="InterPro" id="IPR016186">
    <property type="entry name" value="C-type_lectin-like/link_sf"/>
</dbReference>
<dbReference type="EMBL" id="UZAM01008711">
    <property type="protein sequence ID" value="VDP06070.1"/>
    <property type="molecule type" value="Genomic_DNA"/>
</dbReference>
<keyword evidence="4" id="KW-1185">Reference proteome</keyword>
<sequence>MTLSRSITSNEATLGIHLRASAADGTYSIIAEVAVVPSPPDRRTVRVVFMQDALVASNDRGALRYSSAGDINPDLEATFCSFNYNGYNVYGNFSTSTAAVELDLYNTRNLLLQNSMFFKNQGGLSITVASSTPSTRLEGIIRNCAFGNNANFGTFRLVGRDYQKMYVLNSYFGFNHAPYHDVVYVEKVLTNFTHNVMRNNTGTHVVHISGYEDESAEYQTFYNNFVYENVATGHGYQFVESYGFFAADKGALMKLMRPRRQTEFGPRSQMTSFEWWANVGYQSERYRSTVFAGSAKQQYSMNFFQNPANNFELTTAVERRIDVYDGSIDAKNNYWGYPGTAAVAGAKIRDSHDYSYLIDVTYLPVLESNTTLLDGSCPAGWFQAGFEEWKSFRSCFLFVPGAATYRTAQEFCKSQNAYMPYFRDQDRRLVKLTEKIDQQMKRFTFPLERFSVSNMYETRIWVSSVNVPPEKCGYLSSKTGLIGIYNCEGMLPFVCEKGPKPFTEPLYWQPAGIAVFVVSFVLMFLIFLLGALWYVKSKHRKKQFFERKNSIRSSIRSLKLAQALENQQKKQQLRKSIVEQQQSSRPRASSPDLVEQAHRNLVLGARSFETLSNGKMMKPERLTSAPFVTGGTASIGHTDPTTLQRHSKTDRSLTSGCCDSLSAKNDRSSSGTGSNSSSFVSVTRSVLSYHEPKRLTVAGAPPNSFATFTGDTERYTASVRYDDPTLVTFRGGARRSRDITTASESSFSCTTCRTSTTGYDPSCSECHRNSQGLMGRDSHYTSEETLTACDAASEEAEALSAASSSSSRTASTTLMKSSGETINTLRNDVMNHDCEGPFLPNGEVRWPSSDFDHLRSNAELYRRSGCRKPIYFNGKSTPNLRDNGEEQSATSLLGPMAPSASGRSMNYLPTWTPPNLDSFNRSNDSDLVRPLETAM</sequence>
<name>A0A183IN37_9BILA</name>
<keyword evidence="2" id="KW-1133">Transmembrane helix</keyword>
<dbReference type="InterPro" id="IPR016187">
    <property type="entry name" value="CTDL_fold"/>
</dbReference>
<keyword evidence="2" id="KW-0472">Membrane</keyword>
<evidence type="ECO:0000313" key="3">
    <source>
        <dbReference type="EMBL" id="VDP06070.1"/>
    </source>
</evidence>
<proteinExistence type="predicted"/>
<dbReference type="WBParaSite" id="SBAD_0000524201-mRNA-1">
    <property type="protein sequence ID" value="SBAD_0000524201-mRNA-1"/>
    <property type="gene ID" value="SBAD_0000524201"/>
</dbReference>
<gene>
    <name evidence="3" type="ORF">SBAD_LOCUS5033</name>
</gene>
<feature type="region of interest" description="Disordered" evidence="1">
    <location>
        <begin position="625"/>
        <end position="656"/>
    </location>
</feature>
<protein>
    <submittedName>
        <fullName evidence="5">C-type lectin domain-containing protein</fullName>
    </submittedName>
</protein>
<feature type="region of interest" description="Disordered" evidence="1">
    <location>
        <begin position="571"/>
        <end position="595"/>
    </location>
</feature>
<evidence type="ECO:0000313" key="5">
    <source>
        <dbReference type="WBParaSite" id="SBAD_0000524201-mRNA-1"/>
    </source>
</evidence>
<reference evidence="5" key="1">
    <citation type="submission" date="2016-06" db="UniProtKB">
        <authorList>
            <consortium name="WormBaseParasite"/>
        </authorList>
    </citation>
    <scope>IDENTIFICATION</scope>
</reference>
<evidence type="ECO:0000256" key="1">
    <source>
        <dbReference type="SAM" id="MobiDB-lite"/>
    </source>
</evidence>
<reference evidence="3 4" key="2">
    <citation type="submission" date="2018-11" db="EMBL/GenBank/DDBJ databases">
        <authorList>
            <consortium name="Pathogen Informatics"/>
        </authorList>
    </citation>
    <scope>NUCLEOTIDE SEQUENCE [LARGE SCALE GENOMIC DNA]</scope>
</reference>
<feature type="compositionally biased region" description="Low complexity" evidence="1">
    <location>
        <begin position="580"/>
        <end position="591"/>
    </location>
</feature>
<accession>A0A183IN37</accession>
<evidence type="ECO:0000313" key="4">
    <source>
        <dbReference type="Proteomes" id="UP000270296"/>
    </source>
</evidence>
<feature type="transmembrane region" description="Helical" evidence="2">
    <location>
        <begin position="507"/>
        <end position="535"/>
    </location>
</feature>
<dbReference type="Proteomes" id="UP000270296">
    <property type="component" value="Unassembled WGS sequence"/>
</dbReference>
<evidence type="ECO:0000256" key="2">
    <source>
        <dbReference type="SAM" id="Phobius"/>
    </source>
</evidence>
<dbReference type="SUPFAM" id="SSF56436">
    <property type="entry name" value="C-type lectin-like"/>
    <property type="match status" value="1"/>
</dbReference>
<dbReference type="CDD" id="cd00037">
    <property type="entry name" value="CLECT"/>
    <property type="match status" value="1"/>
</dbReference>
<organism evidence="5">
    <name type="scientific">Soboliphyme baturini</name>
    <dbReference type="NCBI Taxonomy" id="241478"/>
    <lineage>
        <taxon>Eukaryota</taxon>
        <taxon>Metazoa</taxon>
        <taxon>Ecdysozoa</taxon>
        <taxon>Nematoda</taxon>
        <taxon>Enoplea</taxon>
        <taxon>Dorylaimia</taxon>
        <taxon>Dioctophymatida</taxon>
        <taxon>Dioctophymatoidea</taxon>
        <taxon>Soboliphymatidae</taxon>
        <taxon>Soboliphyme</taxon>
    </lineage>
</organism>